<dbReference type="OrthoDB" id="10067381at2759"/>
<evidence type="ECO:0000313" key="3">
    <source>
        <dbReference type="EMBL" id="PLB52743.1"/>
    </source>
</evidence>
<keyword evidence="4" id="KW-1185">Reference proteome</keyword>
<evidence type="ECO:0000313" key="4">
    <source>
        <dbReference type="Proteomes" id="UP000234275"/>
    </source>
</evidence>
<organism evidence="3 4">
    <name type="scientific">Aspergillus steynii IBT 23096</name>
    <dbReference type="NCBI Taxonomy" id="1392250"/>
    <lineage>
        <taxon>Eukaryota</taxon>
        <taxon>Fungi</taxon>
        <taxon>Dikarya</taxon>
        <taxon>Ascomycota</taxon>
        <taxon>Pezizomycotina</taxon>
        <taxon>Eurotiomycetes</taxon>
        <taxon>Eurotiomycetidae</taxon>
        <taxon>Eurotiales</taxon>
        <taxon>Aspergillaceae</taxon>
        <taxon>Aspergillus</taxon>
        <taxon>Aspergillus subgen. Circumdati</taxon>
    </lineage>
</organism>
<dbReference type="GeneID" id="36562197"/>
<feature type="region of interest" description="Disordered" evidence="2">
    <location>
        <begin position="33"/>
        <end position="247"/>
    </location>
</feature>
<proteinExistence type="inferred from homology"/>
<comment type="caution">
    <text evidence="3">The sequence shown here is derived from an EMBL/GenBank/DDBJ whole genome shotgun (WGS) entry which is preliminary data.</text>
</comment>
<protein>
    <submittedName>
        <fullName evidence="3">DUF1917-domain-containing protein</fullName>
    </submittedName>
</protein>
<dbReference type="PANTHER" id="PTHR31977:SF1">
    <property type="entry name" value="UPF0696 PROTEIN C11ORF68"/>
    <property type="match status" value="1"/>
</dbReference>
<dbReference type="InterPro" id="IPR023398">
    <property type="entry name" value="TIF_eIF4e-like"/>
</dbReference>
<dbReference type="Pfam" id="PF08939">
    <property type="entry name" value="Bles03"/>
    <property type="match status" value="1"/>
</dbReference>
<feature type="compositionally biased region" description="Acidic residues" evidence="2">
    <location>
        <begin position="211"/>
        <end position="221"/>
    </location>
</feature>
<evidence type="ECO:0000256" key="1">
    <source>
        <dbReference type="ARBA" id="ARBA00010568"/>
    </source>
</evidence>
<dbReference type="SUPFAM" id="SSF55418">
    <property type="entry name" value="eIF4e-like"/>
    <property type="match status" value="1"/>
</dbReference>
<feature type="compositionally biased region" description="Low complexity" evidence="2">
    <location>
        <begin position="108"/>
        <end position="119"/>
    </location>
</feature>
<accession>A0A2I2GIN9</accession>
<evidence type="ECO:0000256" key="2">
    <source>
        <dbReference type="SAM" id="MobiDB-lite"/>
    </source>
</evidence>
<dbReference type="Gene3D" id="3.30.760.10">
    <property type="entry name" value="RNA Cap, Translation Initiation Factor Eif4e"/>
    <property type="match status" value="1"/>
</dbReference>
<gene>
    <name evidence="3" type="ORF">P170DRAFT_507487</name>
</gene>
<dbReference type="RefSeq" id="XP_024708045.1">
    <property type="nucleotide sequence ID" value="XM_024854491.1"/>
</dbReference>
<reference evidence="3 4" key="1">
    <citation type="submission" date="2016-12" db="EMBL/GenBank/DDBJ databases">
        <title>The genomes of Aspergillus section Nigri reveals drivers in fungal speciation.</title>
        <authorList>
            <consortium name="DOE Joint Genome Institute"/>
            <person name="Vesth T.C."/>
            <person name="Nybo J."/>
            <person name="Theobald S."/>
            <person name="Brandl J."/>
            <person name="Frisvad J.C."/>
            <person name="Nielsen K.F."/>
            <person name="Lyhne E.K."/>
            <person name="Kogle M.E."/>
            <person name="Kuo A."/>
            <person name="Riley R."/>
            <person name="Clum A."/>
            <person name="Nolan M."/>
            <person name="Lipzen A."/>
            <person name="Salamov A."/>
            <person name="Henrissat B."/>
            <person name="Wiebenga A."/>
            <person name="De Vries R.P."/>
            <person name="Grigoriev I.V."/>
            <person name="Mortensen U.H."/>
            <person name="Andersen M.R."/>
            <person name="Baker S.E."/>
        </authorList>
    </citation>
    <scope>NUCLEOTIDE SEQUENCE [LARGE SCALE GENOMIC DNA]</scope>
    <source>
        <strain evidence="3 4">IBT 23096</strain>
    </source>
</reference>
<dbReference type="AlphaFoldDB" id="A0A2I2GIN9"/>
<dbReference type="Proteomes" id="UP000234275">
    <property type="component" value="Unassembled WGS sequence"/>
</dbReference>
<dbReference type="InterPro" id="IPR015034">
    <property type="entry name" value="Bles03"/>
</dbReference>
<sequence length="432" mass="48088">MPRPDKPWYELSDESSFYGNDEEVSHLEELVRNNAVVSSSPKRTRKSTSRSKPVMSGDSDFDVEVTSPPRERSSRKQKKGIKTSSTGPKSTPKVKKESKTSESKGFEPAENSESAPEPAKISPKKKIKVEDPESTDTDSSAPEPKKKSSTKKRKADSSSPAVSDSAPPPKKKSVQKRESPESTDSGPPSPSPPREQSPDVANEPETNPADESTESPEESDSDPDKVQTNQPLPDLTARIPPSTSNIHDTGPWIYVMNPRYQGPQEPNGTSFWAEASETILNMPVRRQGGRGSAKEMNETRRFMEQNILCLARRKGIVMGKWMFFLTRDRVDYFWNVIAQATERGELGPSAKVATDDGSGKARLLAVYTRDFEDVADVRRVAQKLAELGLIKPHDRPIYYKTNAYTLLDINSNNPWGLKASMYNSRDMLARRI</sequence>
<feature type="compositionally biased region" description="Basic and acidic residues" evidence="2">
    <location>
        <begin position="94"/>
        <end position="107"/>
    </location>
</feature>
<name>A0A2I2GIN9_9EURO</name>
<dbReference type="VEuPathDB" id="FungiDB:P170DRAFT_507487"/>
<dbReference type="EMBL" id="MSFO01000002">
    <property type="protein sequence ID" value="PLB52743.1"/>
    <property type="molecule type" value="Genomic_DNA"/>
</dbReference>
<comment type="similarity">
    <text evidence="1">Belongs to the UPF0696 family.</text>
</comment>
<dbReference type="PANTHER" id="PTHR31977">
    <property type="entry name" value="UPF0696 PROTEIN C11ORF68"/>
    <property type="match status" value="1"/>
</dbReference>